<name>A0A4S4AD58_9RHOO</name>
<accession>A0A4S4AD58</accession>
<gene>
    <name evidence="3" type="ORF">E6O51_18990</name>
</gene>
<evidence type="ECO:0000313" key="3">
    <source>
        <dbReference type="EMBL" id="THF56916.1"/>
    </source>
</evidence>
<proteinExistence type="predicted"/>
<dbReference type="RefSeq" id="WP_136386587.1">
    <property type="nucleotide sequence ID" value="NZ_SSOD01000019.1"/>
</dbReference>
<feature type="compositionally biased region" description="Basic and acidic residues" evidence="1">
    <location>
        <begin position="84"/>
        <end position="96"/>
    </location>
</feature>
<evidence type="ECO:0000256" key="2">
    <source>
        <dbReference type="SAM" id="SignalP"/>
    </source>
</evidence>
<dbReference type="EMBL" id="SSOD01000019">
    <property type="protein sequence ID" value="THF56916.1"/>
    <property type="molecule type" value="Genomic_DNA"/>
</dbReference>
<feature type="chain" id="PRO_5020560194" description="Lipocalin-like domain-containing protein" evidence="2">
    <location>
        <begin position="19"/>
        <end position="142"/>
    </location>
</feature>
<evidence type="ECO:0008006" key="5">
    <source>
        <dbReference type="Google" id="ProtNLM"/>
    </source>
</evidence>
<feature type="signal peptide" evidence="2">
    <location>
        <begin position="1"/>
        <end position="18"/>
    </location>
</feature>
<dbReference type="AlphaFoldDB" id="A0A4S4AD58"/>
<keyword evidence="4" id="KW-1185">Reference proteome</keyword>
<sequence>MKLLIALFSFAFALNVSANSQKSINGTWMVDLEATERTVTAMTPRNDAAEVARGFVAMGAYMIFVTLTIDDDLAKLEVLTPGESKDNTEDEFKRELQNGNDRSYISTATPSKGTLTITAVKEVLNKCPRTDFERVSVTGFRL</sequence>
<evidence type="ECO:0000313" key="4">
    <source>
        <dbReference type="Proteomes" id="UP000307956"/>
    </source>
</evidence>
<feature type="region of interest" description="Disordered" evidence="1">
    <location>
        <begin position="84"/>
        <end position="107"/>
    </location>
</feature>
<organism evidence="3 4">
    <name type="scientific">Pseudothauera rhizosphaerae</name>
    <dbReference type="NCBI Taxonomy" id="2565932"/>
    <lineage>
        <taxon>Bacteria</taxon>
        <taxon>Pseudomonadati</taxon>
        <taxon>Pseudomonadota</taxon>
        <taxon>Betaproteobacteria</taxon>
        <taxon>Rhodocyclales</taxon>
        <taxon>Zoogloeaceae</taxon>
        <taxon>Pseudothauera</taxon>
    </lineage>
</organism>
<protein>
    <recommendedName>
        <fullName evidence="5">Lipocalin-like domain-containing protein</fullName>
    </recommendedName>
</protein>
<keyword evidence="2" id="KW-0732">Signal</keyword>
<feature type="compositionally biased region" description="Polar residues" evidence="1">
    <location>
        <begin position="97"/>
        <end position="107"/>
    </location>
</feature>
<reference evidence="3 4" key="1">
    <citation type="submission" date="2019-04" db="EMBL/GenBank/DDBJ databases">
        <title>Azoarcus rhizosphaerae sp. nov. isolated from rhizosphere of Ficus religiosa.</title>
        <authorList>
            <person name="Lin S.-Y."/>
            <person name="Hameed A."/>
            <person name="Hsu Y.-H."/>
            <person name="Young C.-C."/>
        </authorList>
    </citation>
    <scope>NUCLEOTIDE SEQUENCE [LARGE SCALE GENOMIC DNA]</scope>
    <source>
        <strain evidence="3 4">CC-YHH848</strain>
    </source>
</reference>
<evidence type="ECO:0000256" key="1">
    <source>
        <dbReference type="SAM" id="MobiDB-lite"/>
    </source>
</evidence>
<comment type="caution">
    <text evidence="3">The sequence shown here is derived from an EMBL/GenBank/DDBJ whole genome shotgun (WGS) entry which is preliminary data.</text>
</comment>
<dbReference type="Proteomes" id="UP000307956">
    <property type="component" value="Unassembled WGS sequence"/>
</dbReference>